<evidence type="ECO:0000256" key="2">
    <source>
        <dbReference type="ARBA" id="ARBA00023082"/>
    </source>
</evidence>
<dbReference type="InterPro" id="IPR007630">
    <property type="entry name" value="RNA_pol_sigma70_r4"/>
</dbReference>
<keyword evidence="4" id="KW-0804">Transcription</keyword>
<dbReference type="CDD" id="cd06171">
    <property type="entry name" value="Sigma70_r4"/>
    <property type="match status" value="1"/>
</dbReference>
<keyword evidence="3" id="KW-0238">DNA-binding</keyword>
<dbReference type="Proteomes" id="UP001305421">
    <property type="component" value="Chromosome"/>
</dbReference>
<dbReference type="InterPro" id="IPR014284">
    <property type="entry name" value="RNA_pol_sigma-70_dom"/>
</dbReference>
<feature type="domain" description="RNA polymerase sigma-70 region 4" evidence="6">
    <location>
        <begin position="173"/>
        <end position="221"/>
    </location>
</feature>
<evidence type="ECO:0000313" key="8">
    <source>
        <dbReference type="Proteomes" id="UP001305421"/>
    </source>
</evidence>
<dbReference type="RefSeq" id="WP_311183135.1">
    <property type="nucleotide sequence ID" value="NZ_CP115543.1"/>
</dbReference>
<name>A0ABY9YCJ7_9GAMM</name>
<evidence type="ECO:0000256" key="3">
    <source>
        <dbReference type="ARBA" id="ARBA00023125"/>
    </source>
</evidence>
<evidence type="ECO:0000256" key="1">
    <source>
        <dbReference type="ARBA" id="ARBA00023015"/>
    </source>
</evidence>
<dbReference type="Gene3D" id="1.10.1740.10">
    <property type="match status" value="1"/>
</dbReference>
<sequence>MQTDPADMEAWQTLRSGESAARDVLVARYLPWAEMLADRIHRRVAGLRVPREDLRQSATVGLLEAMTRFDPSRGIPFPGYAIARVRGAIFNEVRQFSAGRDEHPGARVVERLQSMRRRPPGDEVGPLEQLVEDIVGLGLAFLLDSEAAQADEQFCSAQEYTERSLMNTRLRWAMQRLPERSRLLIQAHYFEHLPFKTLAERLGVSRGRVSQLHHVALLDLRRALSPAAPIERP</sequence>
<dbReference type="InterPro" id="IPR013325">
    <property type="entry name" value="RNA_pol_sigma_r2"/>
</dbReference>
<dbReference type="Pfam" id="PF04545">
    <property type="entry name" value="Sigma70_r4"/>
    <property type="match status" value="1"/>
</dbReference>
<organism evidence="7 8">
    <name type="scientific">Stenotrophomonas aracearum</name>
    <dbReference type="NCBI Taxonomy" id="3003272"/>
    <lineage>
        <taxon>Bacteria</taxon>
        <taxon>Pseudomonadati</taxon>
        <taxon>Pseudomonadota</taxon>
        <taxon>Gammaproteobacteria</taxon>
        <taxon>Lysobacterales</taxon>
        <taxon>Lysobacteraceae</taxon>
        <taxon>Stenotrophomonas</taxon>
    </lineage>
</organism>
<proteinExistence type="predicted"/>
<accession>A0ABY9YCJ7</accession>
<dbReference type="InterPro" id="IPR007627">
    <property type="entry name" value="RNA_pol_sigma70_r2"/>
</dbReference>
<protein>
    <submittedName>
        <fullName evidence="7">Sigma-70 family RNA polymerase sigma factor</fullName>
    </submittedName>
</protein>
<evidence type="ECO:0000259" key="6">
    <source>
        <dbReference type="Pfam" id="PF04545"/>
    </source>
</evidence>
<feature type="domain" description="RNA polymerase sigma-70 region 2" evidence="5">
    <location>
        <begin position="25"/>
        <end position="95"/>
    </location>
</feature>
<dbReference type="Gene3D" id="1.20.140.160">
    <property type="match status" value="1"/>
</dbReference>
<gene>
    <name evidence="7" type="ORF">PDM28_18280</name>
</gene>
<dbReference type="EMBL" id="CP115543">
    <property type="protein sequence ID" value="WNH48580.1"/>
    <property type="molecule type" value="Genomic_DNA"/>
</dbReference>
<dbReference type="PANTHER" id="PTHR30385">
    <property type="entry name" value="SIGMA FACTOR F FLAGELLAR"/>
    <property type="match status" value="1"/>
</dbReference>
<dbReference type="InterPro" id="IPR013324">
    <property type="entry name" value="RNA_pol_sigma_r3/r4-like"/>
</dbReference>
<keyword evidence="1" id="KW-0805">Transcription regulation</keyword>
<evidence type="ECO:0000259" key="5">
    <source>
        <dbReference type="Pfam" id="PF04542"/>
    </source>
</evidence>
<dbReference type="SUPFAM" id="SSF88946">
    <property type="entry name" value="Sigma2 domain of RNA polymerase sigma factors"/>
    <property type="match status" value="1"/>
</dbReference>
<keyword evidence="8" id="KW-1185">Reference proteome</keyword>
<evidence type="ECO:0000256" key="4">
    <source>
        <dbReference type="ARBA" id="ARBA00023163"/>
    </source>
</evidence>
<dbReference type="NCBIfam" id="TIGR02937">
    <property type="entry name" value="sigma70-ECF"/>
    <property type="match status" value="1"/>
</dbReference>
<dbReference type="Pfam" id="PF04542">
    <property type="entry name" value="Sigma70_r2"/>
    <property type="match status" value="1"/>
</dbReference>
<keyword evidence="2" id="KW-0731">Sigma factor</keyword>
<evidence type="ECO:0000313" key="7">
    <source>
        <dbReference type="EMBL" id="WNH48580.1"/>
    </source>
</evidence>
<dbReference type="SUPFAM" id="SSF88659">
    <property type="entry name" value="Sigma3 and sigma4 domains of RNA polymerase sigma factors"/>
    <property type="match status" value="1"/>
</dbReference>
<reference evidence="7 8" key="1">
    <citation type="submission" date="2022-12" db="EMBL/GenBank/DDBJ databases">
        <title>Two new species, Stenotrophomonas aracearum and Stenotrophomonas oahuensis, isolated from Anthurium (Araceae family) in Hawaii.</title>
        <authorList>
            <person name="Chunag S.C."/>
            <person name="Dobhal S."/>
            <person name="Alvarez A."/>
            <person name="Arif M."/>
        </authorList>
    </citation>
    <scope>NUCLEOTIDE SEQUENCE [LARGE SCALE GENOMIC DNA]</scope>
    <source>
        <strain evidence="7 8">A5588</strain>
    </source>
</reference>